<keyword evidence="1" id="KW-0732">Signal</keyword>
<organism evidence="3 4">
    <name type="scientific">Paenibacillus sabuli</name>
    <dbReference type="NCBI Taxonomy" id="2772509"/>
    <lineage>
        <taxon>Bacteria</taxon>
        <taxon>Bacillati</taxon>
        <taxon>Bacillota</taxon>
        <taxon>Bacilli</taxon>
        <taxon>Bacillales</taxon>
        <taxon>Paenibacillaceae</taxon>
        <taxon>Paenibacillus</taxon>
    </lineage>
</organism>
<keyword evidence="4" id="KW-1185">Reference proteome</keyword>
<reference evidence="3" key="1">
    <citation type="submission" date="2020-09" db="EMBL/GenBank/DDBJ databases">
        <title>A novel bacterium of genus Paenibacillus, isolated from South China Sea.</title>
        <authorList>
            <person name="Huang H."/>
            <person name="Mo K."/>
            <person name="Hu Y."/>
        </authorList>
    </citation>
    <scope>NUCLEOTIDE SEQUENCE</scope>
    <source>
        <strain evidence="3">IB182496</strain>
    </source>
</reference>
<dbReference type="CDD" id="cd12797">
    <property type="entry name" value="M23_peptidase"/>
    <property type="match status" value="1"/>
</dbReference>
<dbReference type="AlphaFoldDB" id="A0A927BX76"/>
<accession>A0A927BX76</accession>
<comment type="caution">
    <text evidence="3">The sequence shown here is derived from an EMBL/GenBank/DDBJ whole genome shotgun (WGS) entry which is preliminary data.</text>
</comment>
<protein>
    <submittedName>
        <fullName evidence="3">M23 family metallopeptidase</fullName>
    </submittedName>
</protein>
<feature type="signal peptide" evidence="1">
    <location>
        <begin position="1"/>
        <end position="26"/>
    </location>
</feature>
<gene>
    <name evidence="3" type="ORF">IDH44_17510</name>
</gene>
<dbReference type="InterPro" id="IPR011055">
    <property type="entry name" value="Dup_hybrid_motif"/>
</dbReference>
<evidence type="ECO:0000256" key="1">
    <source>
        <dbReference type="SAM" id="SignalP"/>
    </source>
</evidence>
<dbReference type="Gene3D" id="2.70.70.10">
    <property type="entry name" value="Glucose Permease (Domain IIA)"/>
    <property type="match status" value="1"/>
</dbReference>
<evidence type="ECO:0000313" key="3">
    <source>
        <dbReference type="EMBL" id="MBD2846998.1"/>
    </source>
</evidence>
<evidence type="ECO:0000259" key="2">
    <source>
        <dbReference type="Pfam" id="PF01551"/>
    </source>
</evidence>
<feature type="domain" description="M23ase beta-sheet core" evidence="2">
    <location>
        <begin position="76"/>
        <end position="172"/>
    </location>
</feature>
<dbReference type="InterPro" id="IPR016047">
    <property type="entry name" value="M23ase_b-sheet_dom"/>
</dbReference>
<evidence type="ECO:0000313" key="4">
    <source>
        <dbReference type="Proteomes" id="UP000621560"/>
    </source>
</evidence>
<feature type="chain" id="PRO_5037772634" evidence="1">
    <location>
        <begin position="27"/>
        <end position="327"/>
    </location>
</feature>
<dbReference type="Proteomes" id="UP000621560">
    <property type="component" value="Unassembled WGS sequence"/>
</dbReference>
<dbReference type="RefSeq" id="WP_190919908.1">
    <property type="nucleotide sequence ID" value="NZ_JACXIZ010000030.1"/>
</dbReference>
<name>A0A927BX76_9BACL</name>
<dbReference type="Pfam" id="PF01551">
    <property type="entry name" value="Peptidase_M23"/>
    <property type="match status" value="1"/>
</dbReference>
<proteinExistence type="predicted"/>
<sequence length="327" mass="36250">MKKIIVSLFLLSLLATPFVKIDNAKAADYDRVFAEVYGLSSYGSTNGRSPIRSGSSDVWARVNSKTNQPRSSGTNPHQGADLQASAGTLVYPILPGKVVAVQHNTSSQLGSVTLNHDIDGDGIYDNYYVRYLHIDPNGNSTTGISVGDTFSVNQSIGTIDTYKVYPPHLHFHRTNSISSLTYKLYGFYRSVSTWNFGSHLDFISGDAIVTNTLYINAYAATDNSTNIYDVSKIELYYKVGWSGSWAKSTTPFTISTPSYHRWKIDLKSATGAASGDFIYYYLVAYRSTDPTFSGSYKTGFWPQYYEHPTAPLTSSRANTIYRSFIIE</sequence>
<dbReference type="EMBL" id="JACXIZ010000030">
    <property type="protein sequence ID" value="MBD2846998.1"/>
    <property type="molecule type" value="Genomic_DNA"/>
</dbReference>
<dbReference type="SUPFAM" id="SSF51261">
    <property type="entry name" value="Duplicated hybrid motif"/>
    <property type="match status" value="1"/>
</dbReference>